<dbReference type="CDD" id="cd04301">
    <property type="entry name" value="NAT_SF"/>
    <property type="match status" value="1"/>
</dbReference>
<feature type="domain" description="N-acetyltransferase" evidence="1">
    <location>
        <begin position="151"/>
        <end position="203"/>
    </location>
</feature>
<proteinExistence type="predicted"/>
<dbReference type="InterPro" id="IPR016181">
    <property type="entry name" value="Acyl_CoA_acyltransferase"/>
</dbReference>
<dbReference type="GO" id="GO:0008080">
    <property type="term" value="F:N-acetyltransferase activity"/>
    <property type="evidence" value="ECO:0007669"/>
    <property type="project" value="TreeGrafter"/>
</dbReference>
<keyword evidence="3" id="KW-1185">Reference proteome</keyword>
<evidence type="ECO:0000259" key="1">
    <source>
        <dbReference type="Pfam" id="PF00583"/>
    </source>
</evidence>
<accession>A0A1S4FXQ0</accession>
<organism evidence="2 3">
    <name type="scientific">Aedes aegypti</name>
    <name type="common">Yellowfever mosquito</name>
    <name type="synonym">Culex aegypti</name>
    <dbReference type="NCBI Taxonomy" id="7159"/>
    <lineage>
        <taxon>Eukaryota</taxon>
        <taxon>Metazoa</taxon>
        <taxon>Ecdysozoa</taxon>
        <taxon>Arthropoda</taxon>
        <taxon>Hexapoda</taxon>
        <taxon>Insecta</taxon>
        <taxon>Pterygota</taxon>
        <taxon>Neoptera</taxon>
        <taxon>Endopterygota</taxon>
        <taxon>Diptera</taxon>
        <taxon>Nematocera</taxon>
        <taxon>Culicoidea</taxon>
        <taxon>Culicidae</taxon>
        <taxon>Culicinae</taxon>
        <taxon>Aedini</taxon>
        <taxon>Aedes</taxon>
        <taxon>Stegomyia</taxon>
    </lineage>
</organism>
<gene>
    <name evidence="2" type="primary">5576915</name>
</gene>
<dbReference type="EnsemblMetazoa" id="AAEL012866-RA">
    <property type="protein sequence ID" value="AAEL012866-PA"/>
    <property type="gene ID" value="AAEL012866"/>
</dbReference>
<dbReference type="Proteomes" id="UP000008820">
    <property type="component" value="Chromosome 1"/>
</dbReference>
<dbReference type="Gene3D" id="3.40.630.30">
    <property type="match status" value="1"/>
</dbReference>
<evidence type="ECO:0000313" key="2">
    <source>
        <dbReference type="EnsemblMetazoa" id="AAEL012866-PA"/>
    </source>
</evidence>
<dbReference type="AlphaFoldDB" id="A0A1S4FXQ0"/>
<dbReference type="OrthoDB" id="7782438at2759"/>
<dbReference type="InterPro" id="IPR000182">
    <property type="entry name" value="GNAT_dom"/>
</dbReference>
<name>A0A1S4FXQ0_AEDAE</name>
<reference evidence="2" key="2">
    <citation type="submission" date="2020-05" db="UniProtKB">
        <authorList>
            <consortium name="EnsemblMetazoa"/>
        </authorList>
    </citation>
    <scope>IDENTIFICATION</scope>
    <source>
        <strain evidence="2">LVP_AGWG</strain>
    </source>
</reference>
<evidence type="ECO:0000313" key="3">
    <source>
        <dbReference type="Proteomes" id="UP000008820"/>
    </source>
</evidence>
<dbReference type="SUPFAM" id="SSF55729">
    <property type="entry name" value="Acyl-CoA N-acyltransferases (Nat)"/>
    <property type="match status" value="1"/>
</dbReference>
<protein>
    <recommendedName>
        <fullName evidence="1">N-acetyltransferase domain-containing protein</fullName>
    </recommendedName>
</protein>
<dbReference type="Pfam" id="PF00583">
    <property type="entry name" value="Acetyltransf_1"/>
    <property type="match status" value="1"/>
</dbReference>
<dbReference type="VEuPathDB" id="VectorBase:AAEL012866"/>
<dbReference type="PANTHER" id="PTHR20905:SF32">
    <property type="entry name" value="ARYLALKYLAMINE N-ACETYLTRANSFERASE-LIKE 7, ISOFORM A"/>
    <property type="match status" value="1"/>
</dbReference>
<dbReference type="PANTHER" id="PTHR20905">
    <property type="entry name" value="N-ACETYLTRANSFERASE-RELATED"/>
    <property type="match status" value="1"/>
</dbReference>
<reference evidence="2 3" key="1">
    <citation type="submission" date="2017-06" db="EMBL/GenBank/DDBJ databases">
        <title>Aedes aegypti genome working group (AGWG) sequencing and assembly.</title>
        <authorList>
            <consortium name="Aedes aegypti Genome Working Group (AGWG)"/>
            <person name="Matthews B.J."/>
        </authorList>
    </citation>
    <scope>NUCLEOTIDE SEQUENCE [LARGE SCALE GENOMIC DNA]</scope>
    <source>
        <strain evidence="2 3">LVP_AGWG</strain>
    </source>
</reference>
<sequence length="239" mass="27260">MVWKRPAEVPYPKVWHRFQAKGLQEDGQLEWYTVQDLPEDRFEDAIRHMSEHFARDEQLNKAKGLDQDVIGMEEVVQLWKIMLPERLSLVCFREGSDAIVGVNILGVASKYDKDELKLKSDIFRTIIATIEYISHQANVFERYGVDQYLNAMGLSVDPVYRGRGIATELLRARVPLCKGMGLKLTSTCFTGPGSQAAARKAGFEENFNITYAELAKVDPRFVYPGLDEKSCKYMSLKID</sequence>
<dbReference type="InParanoid" id="A0A1S4FXQ0"/>